<evidence type="ECO:0000313" key="6">
    <source>
        <dbReference type="Proteomes" id="UP001189429"/>
    </source>
</evidence>
<evidence type="ECO:0000259" key="4">
    <source>
        <dbReference type="PROSITE" id="PS50222"/>
    </source>
</evidence>
<accession>A0ABN9QWU0</accession>
<feature type="domain" description="EF-hand" evidence="4">
    <location>
        <begin position="233"/>
        <end position="268"/>
    </location>
</feature>
<dbReference type="PROSITE" id="PS00018">
    <property type="entry name" value="EF_HAND_1"/>
    <property type="match status" value="2"/>
</dbReference>
<evidence type="ECO:0000313" key="5">
    <source>
        <dbReference type="EMBL" id="CAK0810804.1"/>
    </source>
</evidence>
<sequence length="477" mass="50496">RPRGLEPVPNRRSGPGCVADARRRRRCAAAAGARLPRPHARLPAGRGGGGTGDPPGAQPAEPSHRVGQGDPGGSAKRLTPGQPGHGATSLDSSAKAARWKKLFLSYDKDKSGTITFKESCGASSGIACTSVRAPAPTASSSWSLQNWTDEDGSGAIEFDEFCTFVQARKQASNEVPSSVGRAIRLAMAREKVRSEAELRELFAKSDLDNDNNMSVYELSRFFREVLRLSQHEVSEFHIKKLFKVLDADLTGSINQDEFLLWIQKNVDLSRGAAGFVSSRFGGSAAMTPAATMRTAGGGFGHTFTETGRLPSLSGPPGSAPGVGRPAPGLAPAEARRPSSTPPVQAHVAPGGQDIPEHPRRGAAEPRGAAAVRSGFRRAWRLLQSVRAARGRIPLAHRPAPQHIGLRVPGPQVTPPQPLPAWARRGAHRARDEPRGHRSTPSLGTLAPIDCPLSSSPFLPACALRGTASLTRALCPLL</sequence>
<feature type="compositionally biased region" description="Low complexity" evidence="3">
    <location>
        <begin position="305"/>
        <end position="327"/>
    </location>
</feature>
<keyword evidence="1" id="KW-0677">Repeat</keyword>
<feature type="region of interest" description="Disordered" evidence="3">
    <location>
        <begin position="305"/>
        <end position="369"/>
    </location>
</feature>
<reference evidence="5" key="1">
    <citation type="submission" date="2023-10" db="EMBL/GenBank/DDBJ databases">
        <authorList>
            <person name="Chen Y."/>
            <person name="Shah S."/>
            <person name="Dougan E. K."/>
            <person name="Thang M."/>
            <person name="Chan C."/>
        </authorList>
    </citation>
    <scope>NUCLEOTIDE SEQUENCE [LARGE SCALE GENOMIC DNA]</scope>
</reference>
<evidence type="ECO:0000256" key="2">
    <source>
        <dbReference type="ARBA" id="ARBA00022837"/>
    </source>
</evidence>
<dbReference type="PROSITE" id="PS50222">
    <property type="entry name" value="EF_HAND_2"/>
    <property type="match status" value="4"/>
</dbReference>
<dbReference type="InterPro" id="IPR018247">
    <property type="entry name" value="EF_Hand_1_Ca_BS"/>
</dbReference>
<dbReference type="InterPro" id="IPR050145">
    <property type="entry name" value="Centrin_CML-like"/>
</dbReference>
<evidence type="ECO:0000256" key="1">
    <source>
        <dbReference type="ARBA" id="ARBA00022737"/>
    </source>
</evidence>
<organism evidence="5 6">
    <name type="scientific">Prorocentrum cordatum</name>
    <dbReference type="NCBI Taxonomy" id="2364126"/>
    <lineage>
        <taxon>Eukaryota</taxon>
        <taxon>Sar</taxon>
        <taxon>Alveolata</taxon>
        <taxon>Dinophyceae</taxon>
        <taxon>Prorocentrales</taxon>
        <taxon>Prorocentraceae</taxon>
        <taxon>Prorocentrum</taxon>
    </lineage>
</organism>
<dbReference type="PANTHER" id="PTHR23050">
    <property type="entry name" value="CALCIUM BINDING PROTEIN"/>
    <property type="match status" value="1"/>
</dbReference>
<evidence type="ECO:0000256" key="3">
    <source>
        <dbReference type="SAM" id="MobiDB-lite"/>
    </source>
</evidence>
<comment type="caution">
    <text evidence="5">The sequence shown here is derived from an EMBL/GenBank/DDBJ whole genome shotgun (WGS) entry which is preliminary data.</text>
</comment>
<dbReference type="InterPro" id="IPR011992">
    <property type="entry name" value="EF-hand-dom_pair"/>
</dbReference>
<feature type="domain" description="EF-hand" evidence="4">
    <location>
        <begin position="193"/>
        <end position="228"/>
    </location>
</feature>
<feature type="domain" description="EF-hand" evidence="4">
    <location>
        <begin position="149"/>
        <end position="171"/>
    </location>
</feature>
<keyword evidence="6" id="KW-1185">Reference proteome</keyword>
<protein>
    <recommendedName>
        <fullName evidence="4">EF-hand domain-containing protein</fullName>
    </recommendedName>
</protein>
<dbReference type="Pfam" id="PF13499">
    <property type="entry name" value="EF-hand_7"/>
    <property type="match status" value="1"/>
</dbReference>
<feature type="domain" description="EF-hand" evidence="4">
    <location>
        <begin position="94"/>
        <end position="129"/>
    </location>
</feature>
<dbReference type="Pfam" id="PF13833">
    <property type="entry name" value="EF-hand_8"/>
    <property type="match status" value="1"/>
</dbReference>
<dbReference type="EMBL" id="CAUYUJ010004747">
    <property type="protein sequence ID" value="CAK0810804.1"/>
    <property type="molecule type" value="Genomic_DNA"/>
</dbReference>
<dbReference type="SMART" id="SM00054">
    <property type="entry name" value="EFh"/>
    <property type="match status" value="4"/>
</dbReference>
<proteinExistence type="predicted"/>
<feature type="region of interest" description="Disordered" evidence="3">
    <location>
        <begin position="423"/>
        <end position="443"/>
    </location>
</feature>
<dbReference type="InterPro" id="IPR002048">
    <property type="entry name" value="EF_hand_dom"/>
</dbReference>
<name>A0ABN9QWU0_9DINO</name>
<dbReference type="Gene3D" id="1.10.238.10">
    <property type="entry name" value="EF-hand"/>
    <property type="match status" value="1"/>
</dbReference>
<feature type="region of interest" description="Disordered" evidence="3">
    <location>
        <begin position="1"/>
        <end position="92"/>
    </location>
</feature>
<keyword evidence="2" id="KW-0106">Calcium</keyword>
<feature type="non-terminal residue" evidence="5">
    <location>
        <position position="1"/>
    </location>
</feature>
<gene>
    <name evidence="5" type="ORF">PCOR1329_LOCUS15640</name>
</gene>
<dbReference type="CDD" id="cd00051">
    <property type="entry name" value="EFh"/>
    <property type="match status" value="1"/>
</dbReference>
<feature type="compositionally biased region" description="Basic and acidic residues" evidence="3">
    <location>
        <begin position="354"/>
        <end position="363"/>
    </location>
</feature>
<dbReference type="SUPFAM" id="SSF47473">
    <property type="entry name" value="EF-hand"/>
    <property type="match status" value="1"/>
</dbReference>
<dbReference type="Proteomes" id="UP001189429">
    <property type="component" value="Unassembled WGS sequence"/>
</dbReference>